<evidence type="ECO:0000313" key="3">
    <source>
        <dbReference type="Proteomes" id="UP000015105"/>
    </source>
</evidence>
<reference evidence="3" key="1">
    <citation type="journal article" date="2014" name="Science">
        <title>Ancient hybridizations among the ancestral genomes of bread wheat.</title>
        <authorList>
            <consortium name="International Wheat Genome Sequencing Consortium,"/>
            <person name="Marcussen T."/>
            <person name="Sandve S.R."/>
            <person name="Heier L."/>
            <person name="Spannagl M."/>
            <person name="Pfeifer M."/>
            <person name="Jakobsen K.S."/>
            <person name="Wulff B.B."/>
            <person name="Steuernagel B."/>
            <person name="Mayer K.F."/>
            <person name="Olsen O.A."/>
        </authorList>
    </citation>
    <scope>NUCLEOTIDE SEQUENCE [LARGE SCALE GENOMIC DNA]</scope>
    <source>
        <strain evidence="3">cv. AL8/78</strain>
    </source>
</reference>
<reference evidence="2" key="3">
    <citation type="journal article" date="2017" name="Nature">
        <title>Genome sequence of the progenitor of the wheat D genome Aegilops tauschii.</title>
        <authorList>
            <person name="Luo M.C."/>
            <person name="Gu Y.Q."/>
            <person name="Puiu D."/>
            <person name="Wang H."/>
            <person name="Twardziok S.O."/>
            <person name="Deal K.R."/>
            <person name="Huo N."/>
            <person name="Zhu T."/>
            <person name="Wang L."/>
            <person name="Wang Y."/>
            <person name="McGuire P.E."/>
            <person name="Liu S."/>
            <person name="Long H."/>
            <person name="Ramasamy R.K."/>
            <person name="Rodriguez J.C."/>
            <person name="Van S.L."/>
            <person name="Yuan L."/>
            <person name="Wang Z."/>
            <person name="Xia Z."/>
            <person name="Xiao L."/>
            <person name="Anderson O.D."/>
            <person name="Ouyang S."/>
            <person name="Liang Y."/>
            <person name="Zimin A.V."/>
            <person name="Pertea G."/>
            <person name="Qi P."/>
            <person name="Bennetzen J.L."/>
            <person name="Dai X."/>
            <person name="Dawson M.W."/>
            <person name="Muller H.G."/>
            <person name="Kugler K."/>
            <person name="Rivarola-Duarte L."/>
            <person name="Spannagl M."/>
            <person name="Mayer K.F.X."/>
            <person name="Lu F.H."/>
            <person name="Bevan M.W."/>
            <person name="Leroy P."/>
            <person name="Li P."/>
            <person name="You F.M."/>
            <person name="Sun Q."/>
            <person name="Liu Z."/>
            <person name="Lyons E."/>
            <person name="Wicker T."/>
            <person name="Salzberg S.L."/>
            <person name="Devos K.M."/>
            <person name="Dvorak J."/>
        </authorList>
    </citation>
    <scope>NUCLEOTIDE SEQUENCE [LARGE SCALE GENOMIC DNA]</scope>
    <source>
        <strain evidence="2">cv. AL8/78</strain>
    </source>
</reference>
<dbReference type="EnsemblPlants" id="AET4Gv20160700.1">
    <property type="protein sequence ID" value="AET4Gv20160700.1"/>
    <property type="gene ID" value="AET4Gv20160700"/>
</dbReference>
<organism evidence="2 3">
    <name type="scientific">Aegilops tauschii subsp. strangulata</name>
    <name type="common">Goatgrass</name>
    <dbReference type="NCBI Taxonomy" id="200361"/>
    <lineage>
        <taxon>Eukaryota</taxon>
        <taxon>Viridiplantae</taxon>
        <taxon>Streptophyta</taxon>
        <taxon>Embryophyta</taxon>
        <taxon>Tracheophyta</taxon>
        <taxon>Spermatophyta</taxon>
        <taxon>Magnoliopsida</taxon>
        <taxon>Liliopsida</taxon>
        <taxon>Poales</taxon>
        <taxon>Poaceae</taxon>
        <taxon>BOP clade</taxon>
        <taxon>Pooideae</taxon>
        <taxon>Triticodae</taxon>
        <taxon>Triticeae</taxon>
        <taxon>Triticinae</taxon>
        <taxon>Aegilops</taxon>
    </lineage>
</organism>
<proteinExistence type="predicted"/>
<evidence type="ECO:0000259" key="1">
    <source>
        <dbReference type="Pfam" id="PF03478"/>
    </source>
</evidence>
<dbReference type="InterPro" id="IPR005174">
    <property type="entry name" value="KIB1-4_b-propeller"/>
</dbReference>
<sequence length="284" mass="32006">CGACDDRLLFADKDYFCYRLTSPFTGRTTALPSLAYIPDDTMGPDISVRKLVVCPDGLIAAIIGREHFAKVALCTLEFFSWSLGADDEWRWYEDMVYYEGKLYAITNSGQLLTFDVSYENTGEPKIRGVETVIGGRGHIGVGGMRYLVKSRSGGLLMVRRIMQHGKSTYAFQVYKADLRPSGSQWERVIALGGDEALFVSRLSSRAVRTDREGLEGYRIFFLDDTVGMSFRSPEPMGQPLYHAGVYDMMTGNVTQLLPRMWRKDHDGTVPPTWLFPEDPDEDDE</sequence>
<name>A0A453HE79_AEGTS</name>
<dbReference type="Pfam" id="PF03478">
    <property type="entry name" value="Beta-prop_KIB1-4"/>
    <property type="match status" value="1"/>
</dbReference>
<dbReference type="PANTHER" id="PTHR33110:SF110">
    <property type="entry name" value="OS11G0624400 PROTEIN"/>
    <property type="match status" value="1"/>
</dbReference>
<feature type="domain" description="KIB1-4 beta-propeller" evidence="1">
    <location>
        <begin position="1"/>
        <end position="247"/>
    </location>
</feature>
<dbReference type="Proteomes" id="UP000015105">
    <property type="component" value="Chromosome 4D"/>
</dbReference>
<reference evidence="2" key="4">
    <citation type="submission" date="2019-03" db="UniProtKB">
        <authorList>
            <consortium name="EnsemblPlants"/>
        </authorList>
    </citation>
    <scope>IDENTIFICATION</scope>
</reference>
<protein>
    <recommendedName>
        <fullName evidence="1">KIB1-4 beta-propeller domain-containing protein</fullName>
    </recommendedName>
</protein>
<reference evidence="2" key="5">
    <citation type="journal article" date="2021" name="G3 (Bethesda)">
        <title>Aegilops tauschii genome assembly Aet v5.0 features greater sequence contiguity and improved annotation.</title>
        <authorList>
            <person name="Wang L."/>
            <person name="Zhu T."/>
            <person name="Rodriguez J.C."/>
            <person name="Deal K.R."/>
            <person name="Dubcovsky J."/>
            <person name="McGuire P.E."/>
            <person name="Lux T."/>
            <person name="Spannagl M."/>
            <person name="Mayer K.F.X."/>
            <person name="Baldrich P."/>
            <person name="Meyers B.C."/>
            <person name="Huo N."/>
            <person name="Gu Y.Q."/>
            <person name="Zhou H."/>
            <person name="Devos K.M."/>
            <person name="Bennetzen J.L."/>
            <person name="Unver T."/>
            <person name="Budak H."/>
            <person name="Gulick P.J."/>
            <person name="Galiba G."/>
            <person name="Kalapos B."/>
            <person name="Nelson D.R."/>
            <person name="Li P."/>
            <person name="You F.M."/>
            <person name="Luo M.C."/>
            <person name="Dvorak J."/>
        </authorList>
    </citation>
    <scope>NUCLEOTIDE SEQUENCE [LARGE SCALE GENOMIC DNA]</scope>
    <source>
        <strain evidence="2">cv. AL8/78</strain>
    </source>
</reference>
<dbReference type="Gramene" id="AET4Gv20160700.1">
    <property type="protein sequence ID" value="AET4Gv20160700.1"/>
    <property type="gene ID" value="AET4Gv20160700"/>
</dbReference>
<accession>A0A453HE79</accession>
<dbReference type="AlphaFoldDB" id="A0A453HE79"/>
<reference evidence="3" key="2">
    <citation type="journal article" date="2017" name="Nat. Plants">
        <title>The Aegilops tauschii genome reveals multiple impacts of transposons.</title>
        <authorList>
            <person name="Zhao G."/>
            <person name="Zou C."/>
            <person name="Li K."/>
            <person name="Wang K."/>
            <person name="Li T."/>
            <person name="Gao L."/>
            <person name="Zhang X."/>
            <person name="Wang H."/>
            <person name="Yang Z."/>
            <person name="Liu X."/>
            <person name="Jiang W."/>
            <person name="Mao L."/>
            <person name="Kong X."/>
            <person name="Jiao Y."/>
            <person name="Jia J."/>
        </authorList>
    </citation>
    <scope>NUCLEOTIDE SEQUENCE [LARGE SCALE GENOMIC DNA]</scope>
    <source>
        <strain evidence="3">cv. AL8/78</strain>
    </source>
</reference>
<keyword evidence="3" id="KW-1185">Reference proteome</keyword>
<evidence type="ECO:0000313" key="2">
    <source>
        <dbReference type="EnsemblPlants" id="AET4Gv20160700.1"/>
    </source>
</evidence>
<dbReference type="PANTHER" id="PTHR33110">
    <property type="entry name" value="F-BOX/KELCH-REPEAT PROTEIN-RELATED"/>
    <property type="match status" value="1"/>
</dbReference>